<gene>
    <name evidence="8" type="ORF">HMH01_16675</name>
</gene>
<organism evidence="8 9">
    <name type="scientific">Halovulum dunhuangense</name>
    <dbReference type="NCBI Taxonomy" id="1505036"/>
    <lineage>
        <taxon>Bacteria</taxon>
        <taxon>Pseudomonadati</taxon>
        <taxon>Pseudomonadota</taxon>
        <taxon>Alphaproteobacteria</taxon>
        <taxon>Rhodobacterales</taxon>
        <taxon>Paracoccaceae</taxon>
        <taxon>Halovulum</taxon>
    </lineage>
</organism>
<name>A0A849L6K0_9RHOB</name>
<dbReference type="EMBL" id="JABFBC010000005">
    <property type="protein sequence ID" value="NNU82075.1"/>
    <property type="molecule type" value="Genomic_DNA"/>
</dbReference>
<dbReference type="GO" id="GO:0016020">
    <property type="term" value="C:membrane"/>
    <property type="evidence" value="ECO:0007669"/>
    <property type="project" value="UniProtKB-SubCell"/>
</dbReference>
<feature type="transmembrane region" description="Helical" evidence="7">
    <location>
        <begin position="133"/>
        <end position="156"/>
    </location>
</feature>
<evidence type="ECO:0000256" key="6">
    <source>
        <dbReference type="SAM" id="MobiDB-lite"/>
    </source>
</evidence>
<keyword evidence="5 7" id="KW-0472">Membrane</keyword>
<feature type="region of interest" description="Disordered" evidence="6">
    <location>
        <begin position="264"/>
        <end position="286"/>
    </location>
</feature>
<dbReference type="GO" id="GO:0032259">
    <property type="term" value="P:methylation"/>
    <property type="evidence" value="ECO:0007669"/>
    <property type="project" value="UniProtKB-KW"/>
</dbReference>
<dbReference type="AlphaFoldDB" id="A0A849L6K0"/>
<dbReference type="PANTHER" id="PTHR31040">
    <property type="entry name" value="NURIM"/>
    <property type="match status" value="1"/>
</dbReference>
<comment type="caution">
    <text evidence="8">The sequence shown here is derived from an EMBL/GenBank/DDBJ whole genome shotgun (WGS) entry which is preliminary data.</text>
</comment>
<evidence type="ECO:0000313" key="8">
    <source>
        <dbReference type="EMBL" id="NNU82075.1"/>
    </source>
</evidence>
<comment type="subcellular location">
    <subcellularLocation>
        <location evidence="1">Membrane</location>
        <topology evidence="1">Multi-pass membrane protein</topology>
    </subcellularLocation>
</comment>
<dbReference type="PANTHER" id="PTHR31040:SF1">
    <property type="entry name" value="NURIM"/>
    <property type="match status" value="1"/>
</dbReference>
<evidence type="ECO:0000256" key="2">
    <source>
        <dbReference type="ARBA" id="ARBA00010631"/>
    </source>
</evidence>
<comment type="similarity">
    <text evidence="2">Belongs to the nurim family.</text>
</comment>
<feature type="transmembrane region" description="Helical" evidence="7">
    <location>
        <begin position="67"/>
        <end position="87"/>
    </location>
</feature>
<accession>A0A849L6K0</accession>
<dbReference type="Proteomes" id="UP000572377">
    <property type="component" value="Unassembled WGS sequence"/>
</dbReference>
<feature type="transmembrane region" description="Helical" evidence="7">
    <location>
        <begin position="107"/>
        <end position="127"/>
    </location>
</feature>
<protein>
    <submittedName>
        <fullName evidence="8">Isoprenylcysteine carboxylmethyltransferase family protein</fullName>
    </submittedName>
</protein>
<evidence type="ECO:0000256" key="4">
    <source>
        <dbReference type="ARBA" id="ARBA00022989"/>
    </source>
</evidence>
<evidence type="ECO:0000256" key="1">
    <source>
        <dbReference type="ARBA" id="ARBA00004141"/>
    </source>
</evidence>
<reference evidence="8 9" key="1">
    <citation type="submission" date="2020-05" db="EMBL/GenBank/DDBJ databases">
        <title>Gimesia benthica sp. nov., a novel planctomycete isolated from a deep-sea water sample of the Northwest Indian Ocean.</title>
        <authorList>
            <person name="Wang J."/>
            <person name="Ruan C."/>
            <person name="Song L."/>
            <person name="Zhu Y."/>
            <person name="Li A."/>
            <person name="Zheng X."/>
            <person name="Wang L."/>
            <person name="Lu Z."/>
            <person name="Huang Y."/>
            <person name="Du W."/>
            <person name="Zhou Y."/>
            <person name="Huang L."/>
            <person name="Dai X."/>
        </authorList>
    </citation>
    <scope>NUCLEOTIDE SEQUENCE [LARGE SCALE GENOMIC DNA]</scope>
    <source>
        <strain evidence="8 9">YYQ-30</strain>
    </source>
</reference>
<feature type="transmembrane region" description="Helical" evidence="7">
    <location>
        <begin position="27"/>
        <end position="55"/>
    </location>
</feature>
<sequence length="286" mass="30846">MPSDPRIDGLLRLILAALRPPAGAGRIALALGLGFATHLAFAAGVLAMVAAMFFGMSESLGRVPAPWSWLANAALIVQFPLAHSLLLTRGGGRVLARLVPGPHGATLATTSYALIASLQLLALFALWTPSGVVWWRAEGAALVASCIAYGAAWLLLMKASFDAGVEVQSGALGWMSLMARVAPRFPDMPTLGLFRVIRQPIYVAFALTLWTVPVWTPDQLMLALCFTAYCLLAPRLKERRFAARHGARFARYRAEVPYALPRLTRRRPMHNEPTPGDTARNAGGPR</sequence>
<dbReference type="Gene3D" id="1.20.120.1630">
    <property type="match status" value="1"/>
</dbReference>
<keyword evidence="8" id="KW-0489">Methyltransferase</keyword>
<keyword evidence="9" id="KW-1185">Reference proteome</keyword>
<evidence type="ECO:0000256" key="3">
    <source>
        <dbReference type="ARBA" id="ARBA00022692"/>
    </source>
</evidence>
<keyword evidence="8" id="KW-0808">Transferase</keyword>
<evidence type="ECO:0000313" key="9">
    <source>
        <dbReference type="Proteomes" id="UP000572377"/>
    </source>
</evidence>
<dbReference type="GO" id="GO:0008168">
    <property type="term" value="F:methyltransferase activity"/>
    <property type="evidence" value="ECO:0007669"/>
    <property type="project" value="UniProtKB-KW"/>
</dbReference>
<keyword evidence="4 7" id="KW-1133">Transmembrane helix</keyword>
<evidence type="ECO:0000256" key="5">
    <source>
        <dbReference type="ARBA" id="ARBA00023136"/>
    </source>
</evidence>
<evidence type="ECO:0000256" key="7">
    <source>
        <dbReference type="SAM" id="Phobius"/>
    </source>
</evidence>
<proteinExistence type="inferred from homology"/>
<dbReference type="InterPro" id="IPR033580">
    <property type="entry name" value="Nurim-like"/>
</dbReference>
<keyword evidence="3 7" id="KW-0812">Transmembrane</keyword>